<dbReference type="EMBL" id="JALLAZ020000891">
    <property type="protein sequence ID" value="KAL3785406.1"/>
    <property type="molecule type" value="Genomic_DNA"/>
</dbReference>
<sequence>MEQNRAHSLGKEDEKTYRKWSELFVDAISYLECKVAFVSFLNDNEMAVADSGYRGKMHHIKTPDLMHFCLGEEYYDAAVARACHKTVNLRFKNKQVLVKLFRHSLAFYSSCFRAVAVNIEAGESLFSVQYIDEGKRRTICT</sequence>
<name>A0ABD3PDS5_9STRA</name>
<accession>A0ABD3PDS5</accession>
<dbReference type="AlphaFoldDB" id="A0ABD3PDS5"/>
<keyword evidence="2" id="KW-1185">Reference proteome</keyword>
<evidence type="ECO:0000313" key="2">
    <source>
        <dbReference type="Proteomes" id="UP001530315"/>
    </source>
</evidence>
<dbReference type="Proteomes" id="UP001530315">
    <property type="component" value="Unassembled WGS sequence"/>
</dbReference>
<organism evidence="1 2">
    <name type="scientific">Stephanodiscus triporus</name>
    <dbReference type="NCBI Taxonomy" id="2934178"/>
    <lineage>
        <taxon>Eukaryota</taxon>
        <taxon>Sar</taxon>
        <taxon>Stramenopiles</taxon>
        <taxon>Ochrophyta</taxon>
        <taxon>Bacillariophyta</taxon>
        <taxon>Coscinodiscophyceae</taxon>
        <taxon>Thalassiosirophycidae</taxon>
        <taxon>Stephanodiscales</taxon>
        <taxon>Stephanodiscaceae</taxon>
        <taxon>Stephanodiscus</taxon>
    </lineage>
</organism>
<comment type="caution">
    <text evidence="1">The sequence shown here is derived from an EMBL/GenBank/DDBJ whole genome shotgun (WGS) entry which is preliminary data.</text>
</comment>
<proteinExistence type="predicted"/>
<gene>
    <name evidence="1" type="ORF">ACHAW5_007469</name>
</gene>
<reference evidence="1 2" key="1">
    <citation type="submission" date="2024-10" db="EMBL/GenBank/DDBJ databases">
        <title>Updated reference genomes for cyclostephanoid diatoms.</title>
        <authorList>
            <person name="Roberts W.R."/>
            <person name="Alverson A.J."/>
        </authorList>
    </citation>
    <scope>NUCLEOTIDE SEQUENCE [LARGE SCALE GENOMIC DNA]</scope>
    <source>
        <strain evidence="1 2">AJA276-08</strain>
    </source>
</reference>
<protein>
    <submittedName>
        <fullName evidence="1">Uncharacterized protein</fullName>
    </submittedName>
</protein>
<evidence type="ECO:0000313" key="1">
    <source>
        <dbReference type="EMBL" id="KAL3785406.1"/>
    </source>
</evidence>